<organism evidence="2 3">
    <name type="scientific">Bifidobacterium primatium</name>
    <dbReference type="NCBI Taxonomy" id="2045438"/>
    <lineage>
        <taxon>Bacteria</taxon>
        <taxon>Bacillati</taxon>
        <taxon>Actinomycetota</taxon>
        <taxon>Actinomycetes</taxon>
        <taxon>Bifidobacteriales</taxon>
        <taxon>Bifidobacteriaceae</taxon>
        <taxon>Bifidobacterium</taxon>
    </lineage>
</organism>
<evidence type="ECO:0000313" key="2">
    <source>
        <dbReference type="EMBL" id="PJM73058.1"/>
    </source>
</evidence>
<reference evidence="2 3" key="1">
    <citation type="submission" date="2017-10" db="EMBL/GenBank/DDBJ databases">
        <title>Draft genome sequences of strains TRE 1, TRE 9, TRE H and TRI 7, isolated from tamarins, belonging to four potential novel Bifidobacterium species.</title>
        <authorList>
            <person name="Mattarelli P."/>
            <person name="Modesto M."/>
            <person name="Puglisi E."/>
            <person name="Morelli L."/>
            <person name="Spezio C."/>
            <person name="Bonetti A."/>
            <person name="Sandri C."/>
        </authorList>
    </citation>
    <scope>NUCLEOTIDE SEQUENCE [LARGE SCALE GENOMIC DNA]</scope>
    <source>
        <strain evidence="3">TRE1</strain>
    </source>
</reference>
<keyword evidence="1" id="KW-1133">Transmembrane helix</keyword>
<proteinExistence type="predicted"/>
<sequence length="144" mass="16316">MVAPAGNVRGCHQPRYQEAYMLDFLTAYWPIILIALVGLVCLSVVCYAAYVTQDVSRTVESLLGMAEDKKPRIWYGPWGLPQFIPWTMGRARSIRITVPVRDVPAIKDMEKANQKATELRDALSMGGAESLPVKHRRRTWILTR</sequence>
<protein>
    <submittedName>
        <fullName evidence="2">Uncharacterized protein</fullName>
    </submittedName>
</protein>
<accession>A0A2M9H8B9</accession>
<comment type="caution">
    <text evidence="2">The sequence shown here is derived from an EMBL/GenBank/DDBJ whole genome shotgun (WGS) entry which is preliminary data.</text>
</comment>
<dbReference type="EMBL" id="PEBI01000003">
    <property type="protein sequence ID" value="PJM73058.1"/>
    <property type="molecule type" value="Genomic_DNA"/>
</dbReference>
<gene>
    <name evidence="2" type="ORF">CS006_07370</name>
</gene>
<keyword evidence="1" id="KW-0812">Transmembrane</keyword>
<name>A0A2M9H8B9_9BIFI</name>
<dbReference type="AlphaFoldDB" id="A0A2M9H8B9"/>
<keyword evidence="1" id="KW-0472">Membrane</keyword>
<evidence type="ECO:0000256" key="1">
    <source>
        <dbReference type="SAM" id="Phobius"/>
    </source>
</evidence>
<dbReference type="Proteomes" id="UP000229095">
    <property type="component" value="Unassembled WGS sequence"/>
</dbReference>
<evidence type="ECO:0000313" key="3">
    <source>
        <dbReference type="Proteomes" id="UP000229095"/>
    </source>
</evidence>
<feature type="transmembrane region" description="Helical" evidence="1">
    <location>
        <begin position="27"/>
        <end position="50"/>
    </location>
</feature>
<keyword evidence="3" id="KW-1185">Reference proteome</keyword>